<dbReference type="Pfam" id="PF01636">
    <property type="entry name" value="APH"/>
    <property type="match status" value="1"/>
</dbReference>
<evidence type="ECO:0000313" key="2">
    <source>
        <dbReference type="EMBL" id="MFA0566885.1"/>
    </source>
</evidence>
<reference evidence="2 3" key="1">
    <citation type="journal article" date="2024" name="ISME J.">
        <title>Tailless and filamentous prophages are predominant in marine Vibrio.</title>
        <authorList>
            <person name="Steensen K."/>
            <person name="Seneca J."/>
            <person name="Bartlau N."/>
            <person name="Yu X.A."/>
            <person name="Hussain F.A."/>
            <person name="Polz M.F."/>
        </authorList>
    </citation>
    <scope>NUCLEOTIDE SEQUENCE [LARGE SCALE GENOMIC DNA]</scope>
    <source>
        <strain evidence="2 3">10N.222.51.A1</strain>
    </source>
</reference>
<dbReference type="InterPro" id="IPR011009">
    <property type="entry name" value="Kinase-like_dom_sf"/>
</dbReference>
<dbReference type="InterPro" id="IPR002575">
    <property type="entry name" value="Aminoglycoside_PTrfase"/>
</dbReference>
<protein>
    <submittedName>
        <fullName evidence="2">Phosphotransferase family protein</fullName>
    </submittedName>
</protein>
<gene>
    <name evidence="2" type="ORF">AB4566_01200</name>
</gene>
<comment type="caution">
    <text evidence="2">The sequence shown here is derived from an EMBL/GenBank/DDBJ whole genome shotgun (WGS) entry which is preliminary data.</text>
</comment>
<feature type="domain" description="Aminoglycoside phosphotransferase" evidence="1">
    <location>
        <begin position="35"/>
        <end position="254"/>
    </location>
</feature>
<evidence type="ECO:0000259" key="1">
    <source>
        <dbReference type="Pfam" id="PF01636"/>
    </source>
</evidence>
<dbReference type="Gene3D" id="3.90.1200.10">
    <property type="match status" value="1"/>
</dbReference>
<dbReference type="InterPro" id="IPR051678">
    <property type="entry name" value="AGP_Transferase"/>
</dbReference>
<dbReference type="PANTHER" id="PTHR21310">
    <property type="entry name" value="AMINOGLYCOSIDE PHOSPHOTRANSFERASE-RELATED-RELATED"/>
    <property type="match status" value="1"/>
</dbReference>
<dbReference type="Proteomes" id="UP001570417">
    <property type="component" value="Unassembled WGS sequence"/>
</dbReference>
<proteinExistence type="predicted"/>
<organism evidence="2 3">
    <name type="scientific">Vibrio gallaecicus</name>
    <dbReference type="NCBI Taxonomy" id="552386"/>
    <lineage>
        <taxon>Bacteria</taxon>
        <taxon>Pseudomonadati</taxon>
        <taxon>Pseudomonadota</taxon>
        <taxon>Gammaproteobacteria</taxon>
        <taxon>Vibrionales</taxon>
        <taxon>Vibrionaceae</taxon>
        <taxon>Vibrio</taxon>
    </lineage>
</organism>
<name>A0ABV4N671_9VIBR</name>
<sequence length="293" mass="32419">MDNDRRNPILPLDEESLSEFLEGRTLVSSSLFPLGKCNSNYKLTLSDGTVVVARVSNSGPNSKELRVMELAQQCVKVPKVLYENAAIVVLEFLNGRNLESVPEYSRLAGVAIAQLSSVTFDASGSIEEDGSISAFDFGGVQGFIHSSLENAGLAKRLGVERKEKLLTLLCNKAQLLEELDSHTCFVHGDFNPTNILIHEGHLSGVLDWEFALAGTPYMDIGNLLRNTPQSFHSEIENGLREGGMDLPSDWKERAELVDLTSQLEFLMSSRSEEFKLTCIQRIDNVIEQYGESF</sequence>
<keyword evidence="3" id="KW-1185">Reference proteome</keyword>
<accession>A0ABV4N671</accession>
<dbReference type="RefSeq" id="WP_372264547.1">
    <property type="nucleotide sequence ID" value="NZ_JBFRUW010000003.1"/>
</dbReference>
<evidence type="ECO:0000313" key="3">
    <source>
        <dbReference type="Proteomes" id="UP001570417"/>
    </source>
</evidence>
<dbReference type="SUPFAM" id="SSF56112">
    <property type="entry name" value="Protein kinase-like (PK-like)"/>
    <property type="match status" value="1"/>
</dbReference>
<dbReference type="EMBL" id="JBFRUW010000003">
    <property type="protein sequence ID" value="MFA0566885.1"/>
    <property type="molecule type" value="Genomic_DNA"/>
</dbReference>